<evidence type="ECO:0008006" key="5">
    <source>
        <dbReference type="Google" id="ProtNLM"/>
    </source>
</evidence>
<organism evidence="3 4">
    <name type="scientific">Jiangella alkaliphila</name>
    <dbReference type="NCBI Taxonomy" id="419479"/>
    <lineage>
        <taxon>Bacteria</taxon>
        <taxon>Bacillati</taxon>
        <taxon>Actinomycetota</taxon>
        <taxon>Actinomycetes</taxon>
        <taxon>Jiangellales</taxon>
        <taxon>Jiangellaceae</taxon>
        <taxon>Jiangella</taxon>
    </lineage>
</organism>
<dbReference type="OrthoDB" id="5173094at2"/>
<accession>A0A1H2M761</accession>
<feature type="signal peptide" evidence="2">
    <location>
        <begin position="1"/>
        <end position="29"/>
    </location>
</feature>
<dbReference type="STRING" id="419479.SAMN04488563_7139"/>
<reference evidence="4" key="1">
    <citation type="submission" date="2016-10" db="EMBL/GenBank/DDBJ databases">
        <authorList>
            <person name="Varghese N."/>
            <person name="Submissions S."/>
        </authorList>
    </citation>
    <scope>NUCLEOTIDE SEQUENCE [LARGE SCALE GENOMIC DNA]</scope>
    <source>
        <strain evidence="4">DSM 45079</strain>
    </source>
</reference>
<name>A0A1H2M761_9ACTN</name>
<feature type="chain" id="PRO_5009280040" description="Enoyl reductase" evidence="2">
    <location>
        <begin position="30"/>
        <end position="300"/>
    </location>
</feature>
<dbReference type="Proteomes" id="UP000182977">
    <property type="component" value="Chromosome I"/>
</dbReference>
<evidence type="ECO:0000313" key="4">
    <source>
        <dbReference type="Proteomes" id="UP000182977"/>
    </source>
</evidence>
<evidence type="ECO:0000313" key="3">
    <source>
        <dbReference type="EMBL" id="SDU88865.1"/>
    </source>
</evidence>
<gene>
    <name evidence="3" type="ORF">SAMN04488563_7139</name>
</gene>
<feature type="region of interest" description="Disordered" evidence="1">
    <location>
        <begin position="53"/>
        <end position="74"/>
    </location>
</feature>
<dbReference type="RefSeq" id="WP_046769006.1">
    <property type="nucleotide sequence ID" value="NZ_KQ061229.1"/>
</dbReference>
<feature type="compositionally biased region" description="Acidic residues" evidence="1">
    <location>
        <begin position="61"/>
        <end position="74"/>
    </location>
</feature>
<evidence type="ECO:0000256" key="2">
    <source>
        <dbReference type="SAM" id="SignalP"/>
    </source>
</evidence>
<proteinExistence type="predicted"/>
<dbReference type="EMBL" id="LT629791">
    <property type="protein sequence ID" value="SDU88865.1"/>
    <property type="molecule type" value="Genomic_DNA"/>
</dbReference>
<keyword evidence="2" id="KW-0732">Signal</keyword>
<sequence>MLTRIAACLTLCVALVATALFTIVPTAAAQDGENCWLEEVDAGEGETEWVEHCDDSGGGGGEDDDGDNGDGEYEPQCDLSIFDDVHDGASFWCEGTTACWGNFPSVFPEDQWEELAGSPSPGEGYIVTFVECVPGDGGDWAWVLPPEEQGPSLWDLAWQAFGNLATPDFTLAFSPPDQSFVNLPTWYWADGPADGELIGESTGAVNAIATPNRIEVDPGDGSGVLECPFAVAESDECNHVYAQASVDHPDGYPATMRLVYDIAFTNDGAPLEIDGLPTTLESPWVDGPLPVAEAQSIIID</sequence>
<dbReference type="AlphaFoldDB" id="A0A1H2M761"/>
<keyword evidence="4" id="KW-1185">Reference proteome</keyword>
<protein>
    <recommendedName>
        <fullName evidence="5">Enoyl reductase</fullName>
    </recommendedName>
</protein>
<evidence type="ECO:0000256" key="1">
    <source>
        <dbReference type="SAM" id="MobiDB-lite"/>
    </source>
</evidence>